<feature type="coiled-coil region" evidence="1">
    <location>
        <begin position="415"/>
        <end position="446"/>
    </location>
</feature>
<reference evidence="3" key="1">
    <citation type="submission" date="2022-03" db="EMBL/GenBank/DDBJ databases">
        <title>Identification of a novel bacterium isolated from mangrove sediments.</title>
        <authorList>
            <person name="Pan X."/>
        </authorList>
    </citation>
    <scope>NUCLEOTIDE SEQUENCE</scope>
    <source>
        <strain evidence="3">B2637</strain>
    </source>
</reference>
<feature type="transmembrane region" description="Helical" evidence="2">
    <location>
        <begin position="279"/>
        <end position="298"/>
    </location>
</feature>
<evidence type="ECO:0000313" key="3">
    <source>
        <dbReference type="EMBL" id="MCJ1959650.1"/>
    </source>
</evidence>
<name>A0ABT0A8X2_9SPHN</name>
<organism evidence="3 4">
    <name type="scientific">Novosphingobium mangrovi</name>
    <name type="common">ex Hu et al. 2023</name>
    <dbReference type="NCBI Taxonomy" id="2930094"/>
    <lineage>
        <taxon>Bacteria</taxon>
        <taxon>Pseudomonadati</taxon>
        <taxon>Pseudomonadota</taxon>
        <taxon>Alphaproteobacteria</taxon>
        <taxon>Sphingomonadales</taxon>
        <taxon>Sphingomonadaceae</taxon>
        <taxon>Novosphingobium</taxon>
    </lineage>
</organism>
<keyword evidence="2" id="KW-0472">Membrane</keyword>
<gene>
    <name evidence="3" type="ORF">MTR65_03005</name>
</gene>
<evidence type="ECO:0000256" key="2">
    <source>
        <dbReference type="SAM" id="Phobius"/>
    </source>
</evidence>
<keyword evidence="2" id="KW-0812">Transmembrane</keyword>
<keyword evidence="1" id="KW-0175">Coiled coil</keyword>
<evidence type="ECO:0000313" key="4">
    <source>
        <dbReference type="Proteomes" id="UP001162802"/>
    </source>
</evidence>
<accession>A0ABT0A8X2</accession>
<keyword evidence="2" id="KW-1133">Transmembrane helix</keyword>
<protein>
    <recommendedName>
        <fullName evidence="5">Transmembrane protein</fullName>
    </recommendedName>
</protein>
<feature type="transmembrane region" description="Helical" evidence="2">
    <location>
        <begin position="239"/>
        <end position="267"/>
    </location>
</feature>
<evidence type="ECO:0008006" key="5">
    <source>
        <dbReference type="Google" id="ProtNLM"/>
    </source>
</evidence>
<feature type="transmembrane region" description="Helical" evidence="2">
    <location>
        <begin position="328"/>
        <end position="349"/>
    </location>
</feature>
<sequence>MLRPGSLAPVLLEAFAAARLWLKHFVNATQKYYINTKNASWNYVFTPAIGRSMGTWSKMREYFDRSEQLRAPMDDPFIQLDRDALTRELRLRERGAEQGALELPDSSMQAPDLVEANVEAQVRDHFKRAQIDAANSIRTYDSRLSGLALIANLSSIRTQANIAVGEFKTEVVNRRGKLTPSRDAIRDSYEELRDFRKENGLRRPAHEVPPTSATIGSMMIFWLLETIANSMFLRLGDSMGWLGGVIAAAVVGAINVGFAAFVGRQVWPKINHREAEVRMLGWIGSAVWLILTVGWNLMAGHYRDAKSLGLANPETAALGMLGSGLQSIYSYGLLLAGLIFAFGAAIAAYKMDDPYPGYGPVWRRHAKRCEDYVADVKAATDELLDIRDDAIEEATDIRMELGRQLTQRQQIMSARDAFRRRYEEYAEQLESTANALLQEYRAANRAIRSTPAPARFDQPWKLSYEPLPIAPGEDIPRSAIDAAEQDLEATVSQISTAFDDAIESFEPLDELKRRIADG</sequence>
<dbReference type="EMBL" id="JALHAT010000003">
    <property type="protein sequence ID" value="MCJ1959650.1"/>
    <property type="molecule type" value="Genomic_DNA"/>
</dbReference>
<comment type="caution">
    <text evidence="3">The sequence shown here is derived from an EMBL/GenBank/DDBJ whole genome shotgun (WGS) entry which is preliminary data.</text>
</comment>
<dbReference type="Proteomes" id="UP001162802">
    <property type="component" value="Unassembled WGS sequence"/>
</dbReference>
<evidence type="ECO:0000256" key="1">
    <source>
        <dbReference type="SAM" id="Coils"/>
    </source>
</evidence>
<keyword evidence="4" id="KW-1185">Reference proteome</keyword>
<dbReference type="RefSeq" id="WP_243796898.1">
    <property type="nucleotide sequence ID" value="NZ_JALHAT010000003.1"/>
</dbReference>
<proteinExistence type="predicted"/>